<dbReference type="InterPro" id="IPR013656">
    <property type="entry name" value="PAS_4"/>
</dbReference>
<feature type="domain" description="PAS" evidence="10">
    <location>
        <begin position="16"/>
        <end position="52"/>
    </location>
</feature>
<dbReference type="Gene3D" id="3.30.565.10">
    <property type="entry name" value="Histidine kinase-like ATPase, C-terminal domain"/>
    <property type="match status" value="1"/>
</dbReference>
<feature type="domain" description="Histidine kinase" evidence="9">
    <location>
        <begin position="168"/>
        <end position="381"/>
    </location>
</feature>
<dbReference type="OrthoDB" id="9815750at2"/>
<reference evidence="12 13" key="1">
    <citation type="submission" date="2019-03" db="EMBL/GenBank/DDBJ databases">
        <title>The genome sequence of Nitrosococcus wardiae strain D1FHST reveals the archetypal metabolic capacity of ammonia-oxidizing Gammaproteobacteria.</title>
        <authorList>
            <person name="Wang L."/>
            <person name="Lim C.K."/>
            <person name="Hanson T.E."/>
            <person name="Dang H."/>
            <person name="Klotz M.G."/>
        </authorList>
    </citation>
    <scope>NUCLEOTIDE SEQUENCE [LARGE SCALE GENOMIC DNA]</scope>
    <source>
        <strain evidence="12 13">D1FHS</strain>
    </source>
</reference>
<evidence type="ECO:0000256" key="4">
    <source>
        <dbReference type="ARBA" id="ARBA00022679"/>
    </source>
</evidence>
<dbReference type="PROSITE" id="PS50113">
    <property type="entry name" value="PAC"/>
    <property type="match status" value="1"/>
</dbReference>
<dbReference type="SUPFAM" id="SSF55874">
    <property type="entry name" value="ATPase domain of HSP90 chaperone/DNA topoisomerase II/histidine kinase"/>
    <property type="match status" value="1"/>
</dbReference>
<dbReference type="RefSeq" id="WP_134358430.1">
    <property type="nucleotide sequence ID" value="NZ_CP038033.1"/>
</dbReference>
<feature type="domain" description="PAC" evidence="11">
    <location>
        <begin position="96"/>
        <end position="148"/>
    </location>
</feature>
<sequence>MLHSPPGIGEQLQQLGTAEFQRLLDKLPAGAYMCDSNGLITYFNQRAVELWGRVPKLNDAEDRFCGSFKLFSHDGSPIRHDQCWMALALYTETEYNGREIIIERPDGHRLTAEAHANPLYDDSGTLLGAVNVLVDITARKQAEEEQRQMQAKLAHMERLSLAGGMAAGLAHELNQPLAAIVTYSQACLNLLRSGKIGTHKLIKIMEQIVEQGQRAGKITHRFKDLTDKTTRQWIPVNLNALISEITTLIEAKIQERKVNLRLDLADSLPPVEADPLQLQQVLVNLIQNSLEAMSDIEVHQRRLIIGTAQPANGAIEVTVRDSGPGLATEIMEQLFQPFVTTKPDSMGLGLSISKSIIEAHGGQLWITSNPREGSTFHFTLP</sequence>
<dbReference type="InterPro" id="IPR036097">
    <property type="entry name" value="HisK_dim/P_sf"/>
</dbReference>
<protein>
    <recommendedName>
        <fullName evidence="2">histidine kinase</fullName>
        <ecNumber evidence="2">2.7.13.3</ecNumber>
    </recommendedName>
</protein>
<keyword evidence="13" id="KW-1185">Reference proteome</keyword>
<evidence type="ECO:0000259" key="10">
    <source>
        <dbReference type="PROSITE" id="PS50112"/>
    </source>
</evidence>
<gene>
    <name evidence="12" type="ORF">E3U44_12075</name>
</gene>
<dbReference type="Pfam" id="PF00512">
    <property type="entry name" value="HisKA"/>
    <property type="match status" value="1"/>
</dbReference>
<evidence type="ECO:0000256" key="6">
    <source>
        <dbReference type="ARBA" id="ARBA00022777"/>
    </source>
</evidence>
<evidence type="ECO:0000256" key="8">
    <source>
        <dbReference type="ARBA" id="ARBA00023012"/>
    </source>
</evidence>
<proteinExistence type="predicted"/>
<organism evidence="12 13">
    <name type="scientific">Nitrosococcus wardiae</name>
    <dbReference type="NCBI Taxonomy" id="1814290"/>
    <lineage>
        <taxon>Bacteria</taxon>
        <taxon>Pseudomonadati</taxon>
        <taxon>Pseudomonadota</taxon>
        <taxon>Gammaproteobacteria</taxon>
        <taxon>Chromatiales</taxon>
        <taxon>Chromatiaceae</taxon>
        <taxon>Nitrosococcus</taxon>
    </lineage>
</organism>
<dbReference type="NCBIfam" id="TIGR00229">
    <property type="entry name" value="sensory_box"/>
    <property type="match status" value="1"/>
</dbReference>
<dbReference type="PROSITE" id="PS50109">
    <property type="entry name" value="HIS_KIN"/>
    <property type="match status" value="1"/>
</dbReference>
<evidence type="ECO:0000256" key="1">
    <source>
        <dbReference type="ARBA" id="ARBA00000085"/>
    </source>
</evidence>
<evidence type="ECO:0000256" key="2">
    <source>
        <dbReference type="ARBA" id="ARBA00012438"/>
    </source>
</evidence>
<dbReference type="PRINTS" id="PR00344">
    <property type="entry name" value="BCTRLSENSOR"/>
</dbReference>
<evidence type="ECO:0000256" key="7">
    <source>
        <dbReference type="ARBA" id="ARBA00022840"/>
    </source>
</evidence>
<dbReference type="Pfam" id="PF08448">
    <property type="entry name" value="PAS_4"/>
    <property type="match status" value="1"/>
</dbReference>
<keyword evidence="5" id="KW-0547">Nucleotide-binding</keyword>
<dbReference type="GO" id="GO:0005524">
    <property type="term" value="F:ATP binding"/>
    <property type="evidence" value="ECO:0007669"/>
    <property type="project" value="UniProtKB-KW"/>
</dbReference>
<dbReference type="InterPro" id="IPR000014">
    <property type="entry name" value="PAS"/>
</dbReference>
<dbReference type="InterPro" id="IPR003661">
    <property type="entry name" value="HisK_dim/P_dom"/>
</dbReference>
<dbReference type="InterPro" id="IPR035965">
    <property type="entry name" value="PAS-like_dom_sf"/>
</dbReference>
<evidence type="ECO:0000256" key="5">
    <source>
        <dbReference type="ARBA" id="ARBA00022741"/>
    </source>
</evidence>
<keyword evidence="4" id="KW-0808">Transferase</keyword>
<dbReference type="SMART" id="SM00387">
    <property type="entry name" value="HATPase_c"/>
    <property type="match status" value="1"/>
</dbReference>
<dbReference type="Gene3D" id="3.30.450.20">
    <property type="entry name" value="PAS domain"/>
    <property type="match status" value="1"/>
</dbReference>
<dbReference type="Gene3D" id="1.10.287.130">
    <property type="match status" value="1"/>
</dbReference>
<dbReference type="InterPro" id="IPR003594">
    <property type="entry name" value="HATPase_dom"/>
</dbReference>
<evidence type="ECO:0000259" key="11">
    <source>
        <dbReference type="PROSITE" id="PS50113"/>
    </source>
</evidence>
<dbReference type="SUPFAM" id="SSF55785">
    <property type="entry name" value="PYP-like sensor domain (PAS domain)"/>
    <property type="match status" value="1"/>
</dbReference>
<evidence type="ECO:0000259" key="9">
    <source>
        <dbReference type="PROSITE" id="PS50109"/>
    </source>
</evidence>
<dbReference type="SMART" id="SM00388">
    <property type="entry name" value="HisKA"/>
    <property type="match status" value="1"/>
</dbReference>
<dbReference type="InterPro" id="IPR036890">
    <property type="entry name" value="HATPase_C_sf"/>
</dbReference>
<dbReference type="SUPFAM" id="SSF47384">
    <property type="entry name" value="Homodimeric domain of signal transducing histidine kinase"/>
    <property type="match status" value="1"/>
</dbReference>
<dbReference type="SMART" id="SM00086">
    <property type="entry name" value="PAC"/>
    <property type="match status" value="1"/>
</dbReference>
<dbReference type="InterPro" id="IPR004358">
    <property type="entry name" value="Sig_transdc_His_kin-like_C"/>
</dbReference>
<dbReference type="InterPro" id="IPR005467">
    <property type="entry name" value="His_kinase_dom"/>
</dbReference>
<dbReference type="CDD" id="cd00130">
    <property type="entry name" value="PAS"/>
    <property type="match status" value="1"/>
</dbReference>
<dbReference type="CDD" id="cd00082">
    <property type="entry name" value="HisKA"/>
    <property type="match status" value="1"/>
</dbReference>
<dbReference type="GO" id="GO:0000155">
    <property type="term" value="F:phosphorelay sensor kinase activity"/>
    <property type="evidence" value="ECO:0007669"/>
    <property type="project" value="InterPro"/>
</dbReference>
<keyword evidence="7" id="KW-0067">ATP-binding</keyword>
<dbReference type="EMBL" id="CP038033">
    <property type="protein sequence ID" value="QBQ55162.1"/>
    <property type="molecule type" value="Genomic_DNA"/>
</dbReference>
<accession>A0A4P7C2P5</accession>
<dbReference type="InterPro" id="IPR001610">
    <property type="entry name" value="PAC"/>
</dbReference>
<evidence type="ECO:0000256" key="3">
    <source>
        <dbReference type="ARBA" id="ARBA00022553"/>
    </source>
</evidence>
<dbReference type="Proteomes" id="UP000294325">
    <property type="component" value="Chromosome"/>
</dbReference>
<keyword evidence="3" id="KW-0597">Phosphoprotein</keyword>
<evidence type="ECO:0000313" key="13">
    <source>
        <dbReference type="Proteomes" id="UP000294325"/>
    </source>
</evidence>
<dbReference type="EC" id="2.7.13.3" evidence="2"/>
<dbReference type="AlphaFoldDB" id="A0A4P7C2P5"/>
<dbReference type="PANTHER" id="PTHR43065">
    <property type="entry name" value="SENSOR HISTIDINE KINASE"/>
    <property type="match status" value="1"/>
</dbReference>
<dbReference type="PANTHER" id="PTHR43065:SF10">
    <property type="entry name" value="PEROXIDE STRESS-ACTIVATED HISTIDINE KINASE MAK3"/>
    <property type="match status" value="1"/>
</dbReference>
<keyword evidence="8" id="KW-0902">Two-component regulatory system</keyword>
<dbReference type="PROSITE" id="PS50112">
    <property type="entry name" value="PAS"/>
    <property type="match status" value="1"/>
</dbReference>
<name>A0A4P7C2P5_9GAMM</name>
<dbReference type="Pfam" id="PF02518">
    <property type="entry name" value="HATPase_c"/>
    <property type="match status" value="1"/>
</dbReference>
<evidence type="ECO:0000313" key="12">
    <source>
        <dbReference type="EMBL" id="QBQ55162.1"/>
    </source>
</evidence>
<dbReference type="InterPro" id="IPR000700">
    <property type="entry name" value="PAS-assoc_C"/>
</dbReference>
<comment type="catalytic activity">
    <reaction evidence="1">
        <text>ATP + protein L-histidine = ADP + protein N-phospho-L-histidine.</text>
        <dbReference type="EC" id="2.7.13.3"/>
    </reaction>
</comment>
<dbReference type="KEGG" id="nwr:E3U44_12075"/>
<keyword evidence="6" id="KW-0418">Kinase</keyword>